<reference evidence="12" key="2">
    <citation type="journal article" date="2016" name="Int. J. Syst. Evol. Microbiol.">
        <title>Complete genome sequence and cell structure of Limnochorda pilosa, a Gram-negative spore-former within the phylum Firmicutes.</title>
        <authorList>
            <person name="Watanabe M."/>
            <person name="Kojima H."/>
            <person name="Fukui M."/>
        </authorList>
    </citation>
    <scope>NUCLEOTIDE SEQUENCE [LARGE SCALE GENOMIC DNA]</scope>
    <source>
        <strain evidence="12">HC45</strain>
    </source>
</reference>
<dbReference type="EMBL" id="AP014924">
    <property type="protein sequence ID" value="BAS26676.1"/>
    <property type="molecule type" value="Genomic_DNA"/>
</dbReference>
<proteinExistence type="inferred from homology"/>
<dbReference type="InterPro" id="IPR020610">
    <property type="entry name" value="Thiolase_AS"/>
</dbReference>
<reference evidence="12" key="1">
    <citation type="submission" date="2015-07" db="EMBL/GenBank/DDBJ databases">
        <title>Complete genome sequence and phylogenetic analysis of Limnochorda pilosa.</title>
        <authorList>
            <person name="Watanabe M."/>
            <person name="Kojima H."/>
            <person name="Fukui M."/>
        </authorList>
    </citation>
    <scope>NUCLEOTIDE SEQUENCE [LARGE SCALE GENOMIC DNA]</scope>
    <source>
        <strain evidence="12">HC45</strain>
    </source>
</reference>
<dbReference type="PANTHER" id="PTHR18919">
    <property type="entry name" value="ACETYL-COA C-ACYLTRANSFERASE"/>
    <property type="match status" value="1"/>
</dbReference>
<evidence type="ECO:0000256" key="4">
    <source>
        <dbReference type="ARBA" id="ARBA00023315"/>
    </source>
</evidence>
<accession>A0A0K2SHT9</accession>
<dbReference type="PROSITE" id="PS00099">
    <property type="entry name" value="THIOLASE_3"/>
    <property type="match status" value="1"/>
</dbReference>
<comment type="similarity">
    <text evidence="1 7">Belongs to the thiolase-like superfamily. Thiolase family.</text>
</comment>
<sequence>MTRTAVVISTARTPFGKFGGVLQPLTAVELGAHAIRSALGRVPIEGGQVDQVLMGMVLQAGAGQIPSRQASVAAGLPTRVPSATVNKVCASSLWAANLGETLIRAGEASVVVAGGMESMSNAPYLLPGARWGQRMGDAEMVDSAVHDGLWCSFGGCHMGVYGGDAAREMGISRAEQDAWALRSHRRAVAAQDEGRFTDELVPVEVPPRRGSRSYGPLRAEVDEAPRRDTSPEQLAALKPVFRPDDTVTAGNAPGLNDGAAALVLAGADRARELGVEPLATVVSHAGVSQEPGHLHTVPWLSAQKALQKAGLTPSDVALWEINEAFAAVALASIRLGHLDPERVNVDGGAIALGHPIGASGARILIHLIHALRRRGGGYGVAAICSGGGQGEATVVRVG</sequence>
<evidence type="ECO:0000256" key="6">
    <source>
        <dbReference type="PIRSR" id="PIRSR000429-1"/>
    </source>
</evidence>
<name>A0A0K2SHT9_LIMPI</name>
<dbReference type="PROSITE" id="PS00737">
    <property type="entry name" value="THIOLASE_2"/>
    <property type="match status" value="1"/>
</dbReference>
<feature type="compositionally biased region" description="Basic and acidic residues" evidence="8">
    <location>
        <begin position="219"/>
        <end position="229"/>
    </location>
</feature>
<dbReference type="KEGG" id="lpil:LIP_0819"/>
<dbReference type="Proteomes" id="UP000065807">
    <property type="component" value="Chromosome"/>
</dbReference>
<evidence type="ECO:0000256" key="5">
    <source>
        <dbReference type="ARBA" id="ARBA00030755"/>
    </source>
</evidence>
<evidence type="ECO:0000256" key="7">
    <source>
        <dbReference type="RuleBase" id="RU003557"/>
    </source>
</evidence>
<evidence type="ECO:0000313" key="12">
    <source>
        <dbReference type="Proteomes" id="UP000065807"/>
    </source>
</evidence>
<dbReference type="InterPro" id="IPR020613">
    <property type="entry name" value="Thiolase_CS"/>
</dbReference>
<feature type="active site" description="Proton acceptor" evidence="6">
    <location>
        <position position="384"/>
    </location>
</feature>
<keyword evidence="3 7" id="KW-0808">Transferase</keyword>
<dbReference type="InterPro" id="IPR016039">
    <property type="entry name" value="Thiolase-like"/>
</dbReference>
<dbReference type="PIRSF" id="PIRSF000429">
    <property type="entry name" value="Ac-CoA_Ac_transf"/>
    <property type="match status" value="1"/>
</dbReference>
<keyword evidence="12" id="KW-1185">Reference proteome</keyword>
<dbReference type="RefSeq" id="WP_068134590.1">
    <property type="nucleotide sequence ID" value="NZ_AP014924.1"/>
</dbReference>
<dbReference type="PANTHER" id="PTHR18919:SF107">
    <property type="entry name" value="ACETYL-COA ACETYLTRANSFERASE, CYTOSOLIC"/>
    <property type="match status" value="1"/>
</dbReference>
<dbReference type="NCBIfam" id="NF006086">
    <property type="entry name" value="PRK08235.1"/>
    <property type="match status" value="1"/>
</dbReference>
<dbReference type="GO" id="GO:0003985">
    <property type="term" value="F:acetyl-CoA C-acetyltransferase activity"/>
    <property type="evidence" value="ECO:0007669"/>
    <property type="project" value="UniProtKB-EC"/>
</dbReference>
<dbReference type="CDD" id="cd00751">
    <property type="entry name" value="thiolase"/>
    <property type="match status" value="1"/>
</dbReference>
<feature type="region of interest" description="Disordered" evidence="8">
    <location>
        <begin position="206"/>
        <end position="229"/>
    </location>
</feature>
<dbReference type="NCBIfam" id="TIGR01930">
    <property type="entry name" value="AcCoA-C-Actrans"/>
    <property type="match status" value="1"/>
</dbReference>
<dbReference type="InterPro" id="IPR020616">
    <property type="entry name" value="Thiolase_N"/>
</dbReference>
<keyword evidence="4 7" id="KW-0012">Acyltransferase</keyword>
<feature type="domain" description="Thiolase N-terminal" evidence="9">
    <location>
        <begin position="6"/>
        <end position="265"/>
    </location>
</feature>
<dbReference type="EC" id="2.3.1.9" evidence="2"/>
<dbReference type="STRING" id="1555112.LIP_0819"/>
<gene>
    <name evidence="11" type="ORF">LIP_0819</name>
</gene>
<dbReference type="Gene3D" id="3.40.47.10">
    <property type="match status" value="2"/>
</dbReference>
<evidence type="ECO:0000259" key="9">
    <source>
        <dbReference type="Pfam" id="PF00108"/>
    </source>
</evidence>
<feature type="active site" description="Proton acceptor" evidence="6">
    <location>
        <position position="354"/>
    </location>
</feature>
<evidence type="ECO:0000313" key="11">
    <source>
        <dbReference type="EMBL" id="BAS26676.1"/>
    </source>
</evidence>
<evidence type="ECO:0000256" key="1">
    <source>
        <dbReference type="ARBA" id="ARBA00010982"/>
    </source>
</evidence>
<dbReference type="AlphaFoldDB" id="A0A0K2SHT9"/>
<evidence type="ECO:0000256" key="8">
    <source>
        <dbReference type="SAM" id="MobiDB-lite"/>
    </source>
</evidence>
<dbReference type="InterPro" id="IPR002155">
    <property type="entry name" value="Thiolase"/>
</dbReference>
<evidence type="ECO:0000259" key="10">
    <source>
        <dbReference type="Pfam" id="PF02803"/>
    </source>
</evidence>
<feature type="domain" description="Thiolase C-terminal" evidence="10">
    <location>
        <begin position="276"/>
        <end position="396"/>
    </location>
</feature>
<dbReference type="Pfam" id="PF02803">
    <property type="entry name" value="Thiolase_C"/>
    <property type="match status" value="1"/>
</dbReference>
<dbReference type="PATRIC" id="fig|1555112.3.peg.850"/>
<dbReference type="Pfam" id="PF00108">
    <property type="entry name" value="Thiolase_N"/>
    <property type="match status" value="1"/>
</dbReference>
<evidence type="ECO:0000256" key="2">
    <source>
        <dbReference type="ARBA" id="ARBA00012705"/>
    </source>
</evidence>
<protein>
    <recommendedName>
        <fullName evidence="2">acetyl-CoA C-acetyltransferase</fullName>
        <ecNumber evidence="2">2.3.1.9</ecNumber>
    </recommendedName>
    <alternativeName>
        <fullName evidence="5">Acetoacetyl-CoA thiolase</fullName>
    </alternativeName>
</protein>
<dbReference type="SUPFAM" id="SSF53901">
    <property type="entry name" value="Thiolase-like"/>
    <property type="match status" value="2"/>
</dbReference>
<dbReference type="InterPro" id="IPR020617">
    <property type="entry name" value="Thiolase_C"/>
</dbReference>
<organism evidence="11 12">
    <name type="scientific">Limnochorda pilosa</name>
    <dbReference type="NCBI Taxonomy" id="1555112"/>
    <lineage>
        <taxon>Bacteria</taxon>
        <taxon>Bacillati</taxon>
        <taxon>Bacillota</taxon>
        <taxon>Limnochordia</taxon>
        <taxon>Limnochordales</taxon>
        <taxon>Limnochordaceae</taxon>
        <taxon>Limnochorda</taxon>
    </lineage>
</organism>
<dbReference type="OrthoDB" id="9764892at2"/>
<feature type="active site" description="Acyl-thioester intermediate" evidence="6">
    <location>
        <position position="89"/>
    </location>
</feature>
<evidence type="ECO:0000256" key="3">
    <source>
        <dbReference type="ARBA" id="ARBA00022679"/>
    </source>
</evidence>